<gene>
    <name evidence="2" type="ORF">GUY60_18620</name>
</gene>
<reference evidence="2" key="1">
    <citation type="submission" date="2020-01" db="EMBL/GenBank/DDBJ databases">
        <title>Whole-genome analyses of novel actinobacteria.</title>
        <authorList>
            <person name="Sahin N."/>
        </authorList>
    </citation>
    <scope>NUCLEOTIDE SEQUENCE</scope>
    <source>
        <strain evidence="2">YC537</strain>
    </source>
</reference>
<dbReference type="Pfam" id="PF13360">
    <property type="entry name" value="PQQ_2"/>
    <property type="match status" value="1"/>
</dbReference>
<accession>A0A964UQ72</accession>
<keyword evidence="3" id="KW-1185">Reference proteome</keyword>
<name>A0A964UQ72_9ACTN</name>
<dbReference type="EMBL" id="JAAAHS010000139">
    <property type="protein sequence ID" value="NBE53399.1"/>
    <property type="molecule type" value="Genomic_DNA"/>
</dbReference>
<proteinExistence type="predicted"/>
<dbReference type="AlphaFoldDB" id="A0A964UQ72"/>
<dbReference type="SUPFAM" id="SSF50998">
    <property type="entry name" value="Quinoprotein alcohol dehydrogenase-like"/>
    <property type="match status" value="1"/>
</dbReference>
<evidence type="ECO:0000313" key="2">
    <source>
        <dbReference type="EMBL" id="NBE53399.1"/>
    </source>
</evidence>
<protein>
    <submittedName>
        <fullName evidence="2">PQQ-binding-like beta-propeller repeat protein</fullName>
    </submittedName>
</protein>
<dbReference type="InterPro" id="IPR015943">
    <property type="entry name" value="WD40/YVTN_repeat-like_dom_sf"/>
</dbReference>
<evidence type="ECO:0000313" key="3">
    <source>
        <dbReference type="Proteomes" id="UP000598297"/>
    </source>
</evidence>
<dbReference type="InterPro" id="IPR002372">
    <property type="entry name" value="PQQ_rpt_dom"/>
</dbReference>
<feature type="domain" description="Pyrrolo-quinoline quinone repeat" evidence="1">
    <location>
        <begin position="108"/>
        <end position="184"/>
    </location>
</feature>
<dbReference type="InterPro" id="IPR011047">
    <property type="entry name" value="Quinoprotein_ADH-like_sf"/>
</dbReference>
<feature type="non-terminal residue" evidence="2">
    <location>
        <position position="198"/>
    </location>
</feature>
<dbReference type="Proteomes" id="UP000598297">
    <property type="component" value="Unassembled WGS sequence"/>
</dbReference>
<organism evidence="2 3">
    <name type="scientific">Streptomyces boluensis</name>
    <dbReference type="NCBI Taxonomy" id="1775135"/>
    <lineage>
        <taxon>Bacteria</taxon>
        <taxon>Bacillati</taxon>
        <taxon>Actinomycetota</taxon>
        <taxon>Actinomycetes</taxon>
        <taxon>Kitasatosporales</taxon>
        <taxon>Streptomycetaceae</taxon>
        <taxon>Streptomyces</taxon>
    </lineage>
</organism>
<evidence type="ECO:0000259" key="1">
    <source>
        <dbReference type="Pfam" id="PF13360"/>
    </source>
</evidence>
<dbReference type="Gene3D" id="2.130.10.10">
    <property type="entry name" value="YVTN repeat-like/Quinoprotein amine dehydrogenase"/>
    <property type="match status" value="1"/>
</dbReference>
<dbReference type="OrthoDB" id="3577345at2"/>
<comment type="caution">
    <text evidence="2">The sequence shown here is derived from an EMBL/GenBank/DDBJ whole genome shotgun (WGS) entry which is preliminary data.</text>
</comment>
<sequence>MFAQLTRVRRYAGCGILLALGLPLLLAGDGRTATEPLERPNTLDVAWSFRTDGSALDTADRPALADGTMLAVPQGRKVTVVDTRTGRRLSQLHSTADELVPLGFSDGVLLAVQERSSANTLTAYDPATGRKLWQRTKSPLARGGEDRDWLRIAPFLPETGPVVDAADGWLAGLAPRTGAVRWSVQPPSLTACPPPGPD</sequence>
<dbReference type="RefSeq" id="WP_161699254.1">
    <property type="nucleotide sequence ID" value="NZ_JAAAHS010000139.1"/>
</dbReference>